<organism evidence="2 3">
    <name type="scientific">Clostridium aestuarii</name>
    <dbReference type="NCBI Taxonomy" id="338193"/>
    <lineage>
        <taxon>Bacteria</taxon>
        <taxon>Bacillati</taxon>
        <taxon>Bacillota</taxon>
        <taxon>Clostridia</taxon>
        <taxon>Eubacteriales</taxon>
        <taxon>Clostridiaceae</taxon>
        <taxon>Clostridium</taxon>
    </lineage>
</organism>
<evidence type="ECO:0000313" key="2">
    <source>
        <dbReference type="EMBL" id="MCY6482926.1"/>
    </source>
</evidence>
<feature type="transmembrane region" description="Helical" evidence="1">
    <location>
        <begin position="355"/>
        <end position="375"/>
    </location>
</feature>
<dbReference type="RefSeq" id="WP_268039194.1">
    <property type="nucleotide sequence ID" value="NZ_JAPQER010000001.1"/>
</dbReference>
<feature type="transmembrane region" description="Helical" evidence="1">
    <location>
        <begin position="203"/>
        <end position="225"/>
    </location>
</feature>
<reference evidence="2" key="1">
    <citation type="submission" date="2022-12" db="EMBL/GenBank/DDBJ databases">
        <authorList>
            <person name="Wang J."/>
        </authorList>
    </citation>
    <scope>NUCLEOTIDE SEQUENCE</scope>
    <source>
        <strain evidence="2">HY-45-18</strain>
    </source>
</reference>
<accession>A0ABT4CVC8</accession>
<keyword evidence="1" id="KW-0472">Membrane</keyword>
<feature type="transmembrane region" description="Helical" evidence="1">
    <location>
        <begin position="288"/>
        <end position="308"/>
    </location>
</feature>
<gene>
    <name evidence="2" type="primary">pelG</name>
    <name evidence="2" type="ORF">OW763_00970</name>
</gene>
<feature type="transmembrane region" description="Helical" evidence="1">
    <location>
        <begin position="438"/>
        <end position="457"/>
    </location>
</feature>
<dbReference type="EMBL" id="JAPQER010000001">
    <property type="protein sequence ID" value="MCY6482926.1"/>
    <property type="molecule type" value="Genomic_DNA"/>
</dbReference>
<keyword evidence="1" id="KW-0812">Transmembrane</keyword>
<sequence length="491" mass="56605">MDIKKSITGIGSEAVAGIGFELKKLFKSKSFFNNIRAYLYSSLVTVGPFILCTLMITVIQILMRYMNISFVERELFLVSIVYAFIFSQIVTSGFSMIITRFISDKLYNKEFKDILPSLYGIISISVIIGAVPAIIFLVRSPLEWNIKLCSYILYMELIIMWLQSVYLSALKDYIKIVKGFLFGIVITLVLAYCLIKFSNIKAVLSLLVAMDVGIFTIIVVLMAYIKSFFSESSDKYFLFLGYFDKYPALFFVNLFYTLGLYVHNFVFWNSGLKNIIAYTYSYSPIYDVPVFYAFLSIIPSMVLFVVSVETSFYEKYRAYYSNIIGRGNLLDIKNSRKDMTNVLWAEIRNIMEFQLFFTLIFLVLGGFILTRIGLIKLSIDIFNITTLGAYANIIMLIIMLIELYFEDIKGALIISTTFLITNLTFSLITIYFGESFYGLGFFLATFITLLVGLNRLIKFLKYINHHTFCSQPIVYRETRGIFTKIVQYIYE</sequence>
<feature type="transmembrane region" description="Helical" evidence="1">
    <location>
        <begin position="381"/>
        <end position="405"/>
    </location>
</feature>
<feature type="transmembrane region" description="Helical" evidence="1">
    <location>
        <begin position="179"/>
        <end position="197"/>
    </location>
</feature>
<feature type="transmembrane region" description="Helical" evidence="1">
    <location>
        <begin position="37"/>
        <end position="63"/>
    </location>
</feature>
<dbReference type="Pfam" id="PF16933">
    <property type="entry name" value="PelG"/>
    <property type="match status" value="1"/>
</dbReference>
<evidence type="ECO:0000313" key="3">
    <source>
        <dbReference type="Proteomes" id="UP001078443"/>
    </source>
</evidence>
<keyword evidence="1" id="KW-1133">Transmembrane helix</keyword>
<feature type="transmembrane region" description="Helical" evidence="1">
    <location>
        <begin position="118"/>
        <end position="138"/>
    </location>
</feature>
<protein>
    <submittedName>
        <fullName evidence="2">Exopolysaccharide Pel transporter PelG</fullName>
    </submittedName>
</protein>
<feature type="transmembrane region" description="Helical" evidence="1">
    <location>
        <begin position="246"/>
        <end position="268"/>
    </location>
</feature>
<evidence type="ECO:0000256" key="1">
    <source>
        <dbReference type="SAM" id="Phobius"/>
    </source>
</evidence>
<comment type="caution">
    <text evidence="2">The sequence shown here is derived from an EMBL/GenBank/DDBJ whole genome shotgun (WGS) entry which is preliminary data.</text>
</comment>
<dbReference type="InterPro" id="IPR031617">
    <property type="entry name" value="PelG"/>
</dbReference>
<proteinExistence type="predicted"/>
<name>A0ABT4CVC8_9CLOT</name>
<keyword evidence="3" id="KW-1185">Reference proteome</keyword>
<feature type="transmembrane region" description="Helical" evidence="1">
    <location>
        <begin position="412"/>
        <end position="432"/>
    </location>
</feature>
<feature type="transmembrane region" description="Helical" evidence="1">
    <location>
        <begin position="144"/>
        <end position="167"/>
    </location>
</feature>
<dbReference type="Proteomes" id="UP001078443">
    <property type="component" value="Unassembled WGS sequence"/>
</dbReference>
<feature type="transmembrane region" description="Helical" evidence="1">
    <location>
        <begin position="75"/>
        <end position="98"/>
    </location>
</feature>